<comment type="caution">
    <text evidence="2">The sequence shown here is derived from an EMBL/GenBank/DDBJ whole genome shotgun (WGS) entry which is preliminary data.</text>
</comment>
<reference evidence="2" key="1">
    <citation type="submission" date="2023-10" db="EMBL/GenBank/DDBJ databases">
        <authorList>
            <person name="Chen Y."/>
            <person name="Shah S."/>
            <person name="Dougan E. K."/>
            <person name="Thang M."/>
            <person name="Chan C."/>
        </authorList>
    </citation>
    <scope>NUCLEOTIDE SEQUENCE [LARGE SCALE GENOMIC DNA]</scope>
</reference>
<feature type="compositionally biased region" description="Basic and acidic residues" evidence="1">
    <location>
        <begin position="46"/>
        <end position="63"/>
    </location>
</feature>
<accession>A0ABN9WRR7</accession>
<name>A0ABN9WRR7_9DINO</name>
<evidence type="ECO:0000256" key="1">
    <source>
        <dbReference type="SAM" id="MobiDB-lite"/>
    </source>
</evidence>
<keyword evidence="3" id="KW-1185">Reference proteome</keyword>
<protein>
    <submittedName>
        <fullName evidence="2">Uncharacterized protein</fullName>
    </submittedName>
</protein>
<evidence type="ECO:0000313" key="2">
    <source>
        <dbReference type="EMBL" id="CAK0889438.1"/>
    </source>
</evidence>
<feature type="region of interest" description="Disordered" evidence="1">
    <location>
        <begin position="43"/>
        <end position="101"/>
    </location>
</feature>
<sequence length="122" mass="13614">MPQRAATHPFWAAMTRKRQGEPEPHVAPLARVLVVRVAHHLGVEGPHAEEASHASHALEDHQDQQSSDNVWPEGKPAALVDDDWATDDPDGAAHSSHYQKHRRYPALVERLILSRRPDGHEA</sequence>
<feature type="region of interest" description="Disordered" evidence="1">
    <location>
        <begin position="1"/>
        <end position="23"/>
    </location>
</feature>
<dbReference type="Proteomes" id="UP001189429">
    <property type="component" value="Unassembled WGS sequence"/>
</dbReference>
<organism evidence="2 3">
    <name type="scientific">Prorocentrum cordatum</name>
    <dbReference type="NCBI Taxonomy" id="2364126"/>
    <lineage>
        <taxon>Eukaryota</taxon>
        <taxon>Sar</taxon>
        <taxon>Alveolata</taxon>
        <taxon>Dinophyceae</taxon>
        <taxon>Prorocentrales</taxon>
        <taxon>Prorocentraceae</taxon>
        <taxon>Prorocentrum</taxon>
    </lineage>
</organism>
<dbReference type="EMBL" id="CAUYUJ010019209">
    <property type="protein sequence ID" value="CAK0889438.1"/>
    <property type="molecule type" value="Genomic_DNA"/>
</dbReference>
<feature type="compositionally biased region" description="Acidic residues" evidence="1">
    <location>
        <begin position="80"/>
        <end position="90"/>
    </location>
</feature>
<gene>
    <name evidence="2" type="ORF">PCOR1329_LOCUS69961</name>
</gene>
<evidence type="ECO:0000313" key="3">
    <source>
        <dbReference type="Proteomes" id="UP001189429"/>
    </source>
</evidence>
<proteinExistence type="predicted"/>